<dbReference type="GO" id="GO:0005524">
    <property type="term" value="F:ATP binding"/>
    <property type="evidence" value="ECO:0007669"/>
    <property type="project" value="UniProtKB-UniRule"/>
</dbReference>
<dbReference type="InterPro" id="IPR011009">
    <property type="entry name" value="Kinase-like_dom_sf"/>
</dbReference>
<feature type="domain" description="Protein kinase" evidence="11">
    <location>
        <begin position="361"/>
        <end position="653"/>
    </location>
</feature>
<keyword evidence="2" id="KW-0723">Serine/threonine-protein kinase</keyword>
<dbReference type="HOGENOM" id="CLU_000288_82_4_1"/>
<evidence type="ECO:0000256" key="1">
    <source>
        <dbReference type="ARBA" id="ARBA00012513"/>
    </source>
</evidence>
<evidence type="ECO:0000313" key="13">
    <source>
        <dbReference type="Proteomes" id="UP000001608"/>
    </source>
</evidence>
<evidence type="ECO:0000256" key="9">
    <source>
        <dbReference type="PROSITE-ProRule" id="PRU10141"/>
    </source>
</evidence>
<keyword evidence="4 9" id="KW-0547">Nucleotide-binding</keyword>
<dbReference type="AlphaFoldDB" id="G2WBV3"/>
<dbReference type="PANTHER" id="PTHR24343:SF113">
    <property type="entry name" value="NITROGEN PERMEASE REACTIVATOR PROTEIN-RELATED"/>
    <property type="match status" value="1"/>
</dbReference>
<evidence type="ECO:0000259" key="11">
    <source>
        <dbReference type="PROSITE" id="PS50011"/>
    </source>
</evidence>
<dbReference type="OrthoDB" id="6513151at2759"/>
<proteinExistence type="predicted"/>
<comment type="caution">
    <text evidence="12">The sequence shown here is derived from an EMBL/GenBank/DDBJ whole genome shotgun (WGS) entry which is preliminary data.</text>
</comment>
<dbReference type="SMART" id="SM00220">
    <property type="entry name" value="S_TKc"/>
    <property type="match status" value="1"/>
</dbReference>
<keyword evidence="3" id="KW-0808">Transferase</keyword>
<evidence type="ECO:0000256" key="6">
    <source>
        <dbReference type="ARBA" id="ARBA00022840"/>
    </source>
</evidence>
<comment type="catalytic activity">
    <reaction evidence="7">
        <text>L-threonyl-[protein] + ATP = O-phospho-L-threonyl-[protein] + ADP + H(+)</text>
        <dbReference type="Rhea" id="RHEA:46608"/>
        <dbReference type="Rhea" id="RHEA-COMP:11060"/>
        <dbReference type="Rhea" id="RHEA-COMP:11605"/>
        <dbReference type="ChEBI" id="CHEBI:15378"/>
        <dbReference type="ChEBI" id="CHEBI:30013"/>
        <dbReference type="ChEBI" id="CHEBI:30616"/>
        <dbReference type="ChEBI" id="CHEBI:61977"/>
        <dbReference type="ChEBI" id="CHEBI:456216"/>
        <dbReference type="EC" id="2.7.11.1"/>
    </reaction>
</comment>
<feature type="binding site" evidence="9">
    <location>
        <position position="390"/>
    </location>
    <ligand>
        <name>ATP</name>
        <dbReference type="ChEBI" id="CHEBI:30616"/>
    </ligand>
</feature>
<dbReference type="GO" id="GO:0004674">
    <property type="term" value="F:protein serine/threonine kinase activity"/>
    <property type="evidence" value="ECO:0007669"/>
    <property type="project" value="UniProtKB-KW"/>
</dbReference>
<gene>
    <name evidence="12" type="primary">K7_PRR2</name>
    <name evidence="12" type="ORF">SYK7_009111</name>
</gene>
<dbReference type="InterPro" id="IPR017441">
    <property type="entry name" value="Protein_kinase_ATP_BS"/>
</dbReference>
<dbReference type="SUPFAM" id="SSF56112">
    <property type="entry name" value="Protein kinase-like (PK-like)"/>
    <property type="match status" value="1"/>
</dbReference>
<dbReference type="PANTHER" id="PTHR24343">
    <property type="entry name" value="SERINE/THREONINE KINASE"/>
    <property type="match status" value="1"/>
</dbReference>
<reference evidence="12 13" key="1">
    <citation type="journal article" date="2011" name="DNA Res.">
        <title>Whole-genome sequencing of sake yeast Saccharomyces cerevisiae Kyokai no. 7.</title>
        <authorList>
            <person name="Akao T."/>
            <person name="Yashiro I."/>
            <person name="Hosoyama A."/>
            <person name="Kitagaki H."/>
            <person name="Horikawa H."/>
            <person name="Watanabe D."/>
            <person name="Akada R."/>
            <person name="Ando Y."/>
            <person name="Harashima S."/>
            <person name="Inoue T."/>
            <person name="Inoue Y."/>
            <person name="Kajiwara S."/>
            <person name="Kitamoto K."/>
            <person name="Kitamoto N."/>
            <person name="Kobayashi O."/>
            <person name="Kuhara S."/>
            <person name="Masubuchi T."/>
            <person name="Mizoguchi H."/>
            <person name="Nakao Y."/>
            <person name="Nakazato A."/>
            <person name="Namise M."/>
            <person name="Oba T."/>
            <person name="Ogata T."/>
            <person name="Ohta A."/>
            <person name="Sato M."/>
            <person name="Shibasaki S."/>
            <person name="Takatsume Y."/>
            <person name="Tanimoto S."/>
            <person name="Tsuboi H."/>
            <person name="Nishimura A."/>
            <person name="Yoda K."/>
            <person name="Ishikawa T."/>
            <person name="Iwashita K."/>
            <person name="Fujita N."/>
            <person name="Shimoi H."/>
        </authorList>
    </citation>
    <scope>NUCLEOTIDE SEQUENCE [LARGE SCALE GENOMIC DNA]</scope>
    <source>
        <strain evidence="13">Kyokai no. 7 / NBRC 101557</strain>
    </source>
</reference>
<dbReference type="GO" id="GO:0005829">
    <property type="term" value="C:cytosol"/>
    <property type="evidence" value="ECO:0007669"/>
    <property type="project" value="TreeGrafter"/>
</dbReference>
<evidence type="ECO:0000256" key="7">
    <source>
        <dbReference type="ARBA" id="ARBA00047899"/>
    </source>
</evidence>
<name>G2WBV3_YEASK</name>
<dbReference type="Pfam" id="PF00069">
    <property type="entry name" value="Pkinase"/>
    <property type="match status" value="1"/>
</dbReference>
<feature type="region of interest" description="Disordered" evidence="10">
    <location>
        <begin position="168"/>
        <end position="192"/>
    </location>
</feature>
<dbReference type="EC" id="2.7.11.1" evidence="1"/>
<dbReference type="PROSITE" id="PS00107">
    <property type="entry name" value="PROTEIN_KINASE_ATP"/>
    <property type="match status" value="1"/>
</dbReference>
<dbReference type="EMBL" id="DG000040">
    <property type="protein sequence ID" value="GAA22039.1"/>
    <property type="molecule type" value="Genomic_DNA"/>
</dbReference>
<dbReference type="InterPro" id="IPR008271">
    <property type="entry name" value="Ser/Thr_kinase_AS"/>
</dbReference>
<dbReference type="Gene3D" id="1.10.510.10">
    <property type="entry name" value="Transferase(Phosphotransferase) domain 1"/>
    <property type="match status" value="1"/>
</dbReference>
<evidence type="ECO:0000256" key="2">
    <source>
        <dbReference type="ARBA" id="ARBA00022527"/>
    </source>
</evidence>
<sequence length="699" mass="78900">MSLSRILRYNQRNNKTTASLTAEHAYSDNWAYSVSLGDPTSVGANMAAKTGEALNKSYDSVFSSFPVADSVPRTDFTASSRDDENTDVQKLTTSWMENIDTKMPENISKIDSNIISSPMVSKVEARFIVPKGRLRKNSTDFTSSFSNSLSLPKSYGKLIFFTSKKNSSSTKKNLANDISDNKHNNNSSNTIGHNIPVTTATATCDEIACTSIEHEYNVYEEERMFTTRVYSLEDSVSSLSTNPLDDTYSEAVQVNTIHIEDTESTAHIRKHSYTTSLSSIKRLFKITSFSNNNSNSCDHQESTVADDCAISSSLKETTSSPVSTGSFSLMIENEDSDRDQIIQALYSNIEASTDLVSRKYRDLDVVLGEGSGGKVKLVQRVLDNKVFALKEYRSKKKRESERKYIKNIISEYCIASTLKNPNICETLEILYEKGKIFQILEYCEYDLFSLVMSEKMHYEEICCLFKQLINGVKYLHDIGLSHRDLKLDNCVVTRRGILKLIDFGASSVFHYPLSSQMIEANGIVGSDPYLSPEVFYFNEYDPRALDVWSVGIIFFCMITRRFPWKYPKVKDVQFKAFCSGRGVSSFKDLVTRPATDDSNNYDNDGYEEGVIDMGPNFILHRLPEETHKIMRRILEVSPFRRITINGILQDGWIKEIETCQVVGAASPNEASLRIINKGNHIHTNIDQRYAHIGGLHQRT</sequence>
<dbReference type="PROSITE" id="PS00108">
    <property type="entry name" value="PROTEIN_KINASE_ST"/>
    <property type="match status" value="1"/>
</dbReference>
<evidence type="ECO:0000256" key="10">
    <source>
        <dbReference type="SAM" id="MobiDB-lite"/>
    </source>
</evidence>
<evidence type="ECO:0000313" key="12">
    <source>
        <dbReference type="EMBL" id="GAA22039.1"/>
    </source>
</evidence>
<protein>
    <recommendedName>
        <fullName evidence="1">non-specific serine/threonine protein kinase</fullName>
        <ecNumber evidence="1">2.7.11.1</ecNumber>
    </recommendedName>
</protein>
<accession>G2WBV3</accession>
<dbReference type="Proteomes" id="UP000001608">
    <property type="component" value="Chromosome 4"/>
</dbReference>
<keyword evidence="5" id="KW-0418">Kinase</keyword>
<evidence type="ECO:0000256" key="5">
    <source>
        <dbReference type="ARBA" id="ARBA00022777"/>
    </source>
</evidence>
<keyword evidence="6 9" id="KW-0067">ATP-binding</keyword>
<dbReference type="PROSITE" id="PS50011">
    <property type="entry name" value="PROTEIN_KINASE_DOM"/>
    <property type="match status" value="1"/>
</dbReference>
<organism evidence="12 13">
    <name type="scientific">Saccharomyces cerevisiae (strain Kyokai no. 7 / NBRC 101557)</name>
    <name type="common">Baker's yeast</name>
    <dbReference type="NCBI Taxonomy" id="721032"/>
    <lineage>
        <taxon>Eukaryota</taxon>
        <taxon>Fungi</taxon>
        <taxon>Dikarya</taxon>
        <taxon>Ascomycota</taxon>
        <taxon>Saccharomycotina</taxon>
        <taxon>Saccharomycetes</taxon>
        <taxon>Saccharomycetales</taxon>
        <taxon>Saccharomycetaceae</taxon>
        <taxon>Saccharomyces</taxon>
    </lineage>
</organism>
<dbReference type="InterPro" id="IPR000719">
    <property type="entry name" value="Prot_kinase_dom"/>
</dbReference>
<comment type="catalytic activity">
    <reaction evidence="8">
        <text>L-seryl-[protein] + ATP = O-phospho-L-seryl-[protein] + ADP + H(+)</text>
        <dbReference type="Rhea" id="RHEA:17989"/>
        <dbReference type="Rhea" id="RHEA-COMP:9863"/>
        <dbReference type="Rhea" id="RHEA-COMP:11604"/>
        <dbReference type="ChEBI" id="CHEBI:15378"/>
        <dbReference type="ChEBI" id="CHEBI:29999"/>
        <dbReference type="ChEBI" id="CHEBI:30616"/>
        <dbReference type="ChEBI" id="CHEBI:83421"/>
        <dbReference type="ChEBI" id="CHEBI:456216"/>
        <dbReference type="EC" id="2.7.11.1"/>
    </reaction>
</comment>
<evidence type="ECO:0000256" key="3">
    <source>
        <dbReference type="ARBA" id="ARBA00022679"/>
    </source>
</evidence>
<evidence type="ECO:0000256" key="4">
    <source>
        <dbReference type="ARBA" id="ARBA00022741"/>
    </source>
</evidence>
<evidence type="ECO:0000256" key="8">
    <source>
        <dbReference type="ARBA" id="ARBA00048679"/>
    </source>
</evidence>